<dbReference type="EMBL" id="CAKMMG010000003">
    <property type="protein sequence ID" value="CAH1207618.1"/>
    <property type="molecule type" value="Genomic_DNA"/>
</dbReference>
<dbReference type="PANTHER" id="PTHR34220">
    <property type="entry name" value="SENSOR HISTIDINE KINASE YPDA"/>
    <property type="match status" value="1"/>
</dbReference>
<dbReference type="Pfam" id="PF02743">
    <property type="entry name" value="dCache_1"/>
    <property type="match status" value="1"/>
</dbReference>
<keyword evidence="5 9" id="KW-0812">Transmembrane</keyword>
<keyword evidence="12" id="KW-1185">Reference proteome</keyword>
<dbReference type="CDD" id="cd18773">
    <property type="entry name" value="PDC1_HK_sensor"/>
    <property type="match status" value="1"/>
</dbReference>
<dbReference type="SUPFAM" id="SSF55874">
    <property type="entry name" value="ATPase domain of HSP90 chaperone/DNA topoisomerase II/histidine kinase"/>
    <property type="match status" value="1"/>
</dbReference>
<dbReference type="InterPro" id="IPR050640">
    <property type="entry name" value="Bact_2-comp_sensor_kinase"/>
</dbReference>
<evidence type="ECO:0000256" key="5">
    <source>
        <dbReference type="ARBA" id="ARBA00022692"/>
    </source>
</evidence>
<evidence type="ECO:0000313" key="11">
    <source>
        <dbReference type="EMBL" id="CAH1207618.1"/>
    </source>
</evidence>
<dbReference type="Gene3D" id="3.30.565.10">
    <property type="entry name" value="Histidine kinase-like ATPase, C-terminal domain"/>
    <property type="match status" value="1"/>
</dbReference>
<feature type="domain" description="HAMP" evidence="10">
    <location>
        <begin position="321"/>
        <end position="374"/>
    </location>
</feature>
<evidence type="ECO:0000256" key="1">
    <source>
        <dbReference type="ARBA" id="ARBA00004651"/>
    </source>
</evidence>
<proteinExistence type="predicted"/>
<sequence length="599" mass="67856">MKFVSIKTKLFLALVLVSVIPIVIVTYNSYQSYTDLVNQQTSLVASNTVHNTVQGIEDIFGNIERISLTIQQQSSSATAYSTVSDELKKLAVTSDSYDIFIIQNKLKLIFENLLLSYDYINGIYLFSPDGKNISYGSTAELQVDYVPFQDDWYQKTIASKGQLYIGDPGVKPYIINSEPSILFSRALYDMKTQEFLGVFMLDCSLDIFKGLNQDAVPNMSYFVLANDEGNIIYDSTGKNIDTRLPETLTRRTMAMQSNELEFYSGDILTVIQRLPVYHWSVIANISLSELYEKYGISRKLIVYISLTCAVIFILLSVLLSNWITKPITHLAKIMRKNKSQKFITTDIEPQRTDEIGFLYNEYNKMMKDIDTFVRESYQNKILTMDSQMKALEAQINSHFLYNTLESINSIAEIEEVDSIAVMTKSLGDMFRYSIKTDSELVPARDELQHVDNYMSIQQIRYGSKICYVKEIEPAVLEAKILKLILQPLVENAVYHGLENKKGSGLLLLKGFLEPDTGRIIFEIHDDGIGISAERLKEIHELLEQPPEFLGLGHRSRQSIGIKNVHSRVALYYGSDFGLAIASEPDTGTTITLTLPSKNT</sequence>
<evidence type="ECO:0000256" key="4">
    <source>
        <dbReference type="ARBA" id="ARBA00022679"/>
    </source>
</evidence>
<dbReference type="InterPro" id="IPR033479">
    <property type="entry name" value="dCache_1"/>
</dbReference>
<keyword evidence="2" id="KW-1003">Cell membrane</keyword>
<dbReference type="InterPro" id="IPR010559">
    <property type="entry name" value="Sig_transdc_His_kin_internal"/>
</dbReference>
<evidence type="ECO:0000256" key="6">
    <source>
        <dbReference type="ARBA" id="ARBA00022777"/>
    </source>
</evidence>
<dbReference type="Pfam" id="PF06580">
    <property type="entry name" value="His_kinase"/>
    <property type="match status" value="1"/>
</dbReference>
<comment type="subcellular location">
    <subcellularLocation>
        <location evidence="1">Cell membrane</location>
        <topology evidence="1">Multi-pass membrane protein</topology>
    </subcellularLocation>
</comment>
<dbReference type="Proteomes" id="UP000838324">
    <property type="component" value="Unassembled WGS sequence"/>
</dbReference>
<keyword evidence="7 9" id="KW-1133">Transmembrane helix</keyword>
<dbReference type="InterPro" id="IPR003594">
    <property type="entry name" value="HATPase_dom"/>
</dbReference>
<dbReference type="PANTHER" id="PTHR34220:SF7">
    <property type="entry name" value="SENSOR HISTIDINE KINASE YPDA"/>
    <property type="match status" value="1"/>
</dbReference>
<evidence type="ECO:0000313" key="12">
    <source>
        <dbReference type="Proteomes" id="UP000838324"/>
    </source>
</evidence>
<keyword evidence="8 9" id="KW-0472">Membrane</keyword>
<evidence type="ECO:0000256" key="2">
    <source>
        <dbReference type="ARBA" id="ARBA00022475"/>
    </source>
</evidence>
<dbReference type="PROSITE" id="PS50885">
    <property type="entry name" value="HAMP"/>
    <property type="match status" value="1"/>
</dbReference>
<evidence type="ECO:0000256" key="9">
    <source>
        <dbReference type="SAM" id="Phobius"/>
    </source>
</evidence>
<feature type="transmembrane region" description="Helical" evidence="9">
    <location>
        <begin position="300"/>
        <end position="324"/>
    </location>
</feature>
<dbReference type="InterPro" id="IPR036890">
    <property type="entry name" value="HATPase_C_sf"/>
</dbReference>
<dbReference type="InterPro" id="IPR003660">
    <property type="entry name" value="HAMP_dom"/>
</dbReference>
<reference evidence="11" key="1">
    <citation type="submission" date="2022-01" db="EMBL/GenBank/DDBJ databases">
        <authorList>
            <person name="Criscuolo A."/>
        </authorList>
    </citation>
    <scope>NUCLEOTIDE SEQUENCE</scope>
    <source>
        <strain evidence="11">CIP111892</strain>
    </source>
</reference>
<comment type="caution">
    <text evidence="11">The sequence shown here is derived from an EMBL/GenBank/DDBJ whole genome shotgun (WGS) entry which is preliminary data.</text>
</comment>
<evidence type="ECO:0000256" key="3">
    <source>
        <dbReference type="ARBA" id="ARBA00022553"/>
    </source>
</evidence>
<feature type="transmembrane region" description="Helical" evidence="9">
    <location>
        <begin position="12"/>
        <end position="30"/>
    </location>
</feature>
<accession>A0ABN8GF28</accession>
<dbReference type="RefSeq" id="WP_236334290.1">
    <property type="nucleotide sequence ID" value="NZ_CAKMMG010000003.1"/>
</dbReference>
<protein>
    <recommendedName>
        <fullName evidence="10">HAMP domain-containing protein</fullName>
    </recommendedName>
</protein>
<dbReference type="Gene3D" id="6.10.340.10">
    <property type="match status" value="1"/>
</dbReference>
<name>A0ABN8GF28_9BACL</name>
<keyword evidence="3" id="KW-0597">Phosphoprotein</keyword>
<organism evidence="11 12">
    <name type="scientific">Paenibacillus auburnensis</name>
    <dbReference type="NCBI Taxonomy" id="2905649"/>
    <lineage>
        <taxon>Bacteria</taxon>
        <taxon>Bacillati</taxon>
        <taxon>Bacillota</taxon>
        <taxon>Bacilli</taxon>
        <taxon>Bacillales</taxon>
        <taxon>Paenibacillaceae</taxon>
        <taxon>Paenibacillus</taxon>
    </lineage>
</organism>
<keyword evidence="4" id="KW-0808">Transferase</keyword>
<dbReference type="SMART" id="SM00387">
    <property type="entry name" value="HATPase_c"/>
    <property type="match status" value="1"/>
</dbReference>
<evidence type="ECO:0000256" key="7">
    <source>
        <dbReference type="ARBA" id="ARBA00022989"/>
    </source>
</evidence>
<keyword evidence="6" id="KW-0418">Kinase</keyword>
<gene>
    <name evidence="11" type="ORF">PAECIP111892_02941</name>
</gene>
<dbReference type="Pfam" id="PF02518">
    <property type="entry name" value="HATPase_c"/>
    <property type="match status" value="1"/>
</dbReference>
<dbReference type="Gene3D" id="3.30.450.20">
    <property type="entry name" value="PAS domain"/>
    <property type="match status" value="1"/>
</dbReference>
<evidence type="ECO:0000256" key="8">
    <source>
        <dbReference type="ARBA" id="ARBA00023136"/>
    </source>
</evidence>
<evidence type="ECO:0000259" key="10">
    <source>
        <dbReference type="PROSITE" id="PS50885"/>
    </source>
</evidence>
<dbReference type="SUPFAM" id="SSF158472">
    <property type="entry name" value="HAMP domain-like"/>
    <property type="match status" value="1"/>
</dbReference>